<evidence type="ECO:0000259" key="6">
    <source>
        <dbReference type="Pfam" id="PF02826"/>
    </source>
</evidence>
<feature type="domain" description="D-isomer specific 2-hydroxyacid dehydrogenase catalytic" evidence="5">
    <location>
        <begin position="41"/>
        <end position="314"/>
    </location>
</feature>
<dbReference type="SUPFAM" id="SSF51735">
    <property type="entry name" value="NAD(P)-binding Rossmann-fold domains"/>
    <property type="match status" value="1"/>
</dbReference>
<sequence length="320" mass="35773">MAYKALFTQPYSTAEMQRVAELGIDATYIEESAFSEPGFSLPEQLRDIDLLVGYNPFVGLDLDQLPALKFIQLVSVGFNHVPAGDIQRLGIDIAHNVGATRFPISEWVLCQLLQIYKKAKVFCRQQQAHQWQVQTDILELTGKTVTFLGAGNIAVETARKLKAFDCRTQALNLNEDPVENIDEVIDIARIDEVLPHSDIVISALPATKETFHLLNGDRLRAMKDTAALVNISRGTVIDQQALIEVLRSGKFRGVALDVFEQEPLDAGDPLWDMENVYITPHNAIFSDLSASRVFELVYGNLAHFVRGEPVEHPVHFDRGY</sequence>
<accession>A0A1C6I5U9</accession>
<comment type="similarity">
    <text evidence="1 4">Belongs to the D-isomer specific 2-hydroxyacid dehydrogenase family.</text>
</comment>
<dbReference type="PANTHER" id="PTHR43333:SF1">
    <property type="entry name" value="D-ISOMER SPECIFIC 2-HYDROXYACID DEHYDROGENASE NAD-BINDING DOMAIN-CONTAINING PROTEIN"/>
    <property type="match status" value="1"/>
</dbReference>
<dbReference type="EMBL" id="FMHG01000001">
    <property type="protein sequence ID" value="SCJ64903.1"/>
    <property type="molecule type" value="Genomic_DNA"/>
</dbReference>
<evidence type="ECO:0000259" key="5">
    <source>
        <dbReference type="Pfam" id="PF00389"/>
    </source>
</evidence>
<dbReference type="InterPro" id="IPR036291">
    <property type="entry name" value="NAD(P)-bd_dom_sf"/>
</dbReference>
<evidence type="ECO:0000256" key="2">
    <source>
        <dbReference type="ARBA" id="ARBA00023002"/>
    </source>
</evidence>
<protein>
    <submittedName>
        <fullName evidence="7">Putative 2-hydroxyacid dehydrogenase HI_1556</fullName>
        <ecNumber evidence="7">1.-.-.-</ecNumber>
    </submittedName>
</protein>
<keyword evidence="2 4" id="KW-0560">Oxidoreductase</keyword>
<dbReference type="Pfam" id="PF00389">
    <property type="entry name" value="2-Hacid_dh"/>
    <property type="match status" value="1"/>
</dbReference>
<dbReference type="PANTHER" id="PTHR43333">
    <property type="entry name" value="2-HACID_DH_C DOMAIN-CONTAINING PROTEIN"/>
    <property type="match status" value="1"/>
</dbReference>
<evidence type="ECO:0000256" key="4">
    <source>
        <dbReference type="RuleBase" id="RU003719"/>
    </source>
</evidence>
<dbReference type="GO" id="GO:0051287">
    <property type="term" value="F:NAD binding"/>
    <property type="evidence" value="ECO:0007669"/>
    <property type="project" value="InterPro"/>
</dbReference>
<evidence type="ECO:0000313" key="7">
    <source>
        <dbReference type="EMBL" id="SCJ64903.1"/>
    </source>
</evidence>
<keyword evidence="3" id="KW-0520">NAD</keyword>
<evidence type="ECO:0000256" key="1">
    <source>
        <dbReference type="ARBA" id="ARBA00005854"/>
    </source>
</evidence>
<gene>
    <name evidence="7" type="ORF">SAMEA3545359_01247</name>
</gene>
<feature type="domain" description="D-isomer specific 2-hydroxyacid dehydrogenase NAD-binding" evidence="6">
    <location>
        <begin position="111"/>
        <end position="283"/>
    </location>
</feature>
<dbReference type="InterPro" id="IPR006140">
    <property type="entry name" value="D-isomer_DH_NAD-bd"/>
</dbReference>
<proteinExistence type="inferred from homology"/>
<dbReference type="Gene3D" id="3.40.50.720">
    <property type="entry name" value="NAD(P)-binding Rossmann-like Domain"/>
    <property type="match status" value="2"/>
</dbReference>
<name>A0A1C6I5U9_9FIRM</name>
<dbReference type="Pfam" id="PF02826">
    <property type="entry name" value="2-Hacid_dh_C"/>
    <property type="match status" value="1"/>
</dbReference>
<dbReference type="AlphaFoldDB" id="A0A1C6I5U9"/>
<dbReference type="GO" id="GO:0016616">
    <property type="term" value="F:oxidoreductase activity, acting on the CH-OH group of donors, NAD or NADP as acceptor"/>
    <property type="evidence" value="ECO:0007669"/>
    <property type="project" value="InterPro"/>
</dbReference>
<evidence type="ECO:0000256" key="3">
    <source>
        <dbReference type="ARBA" id="ARBA00023027"/>
    </source>
</evidence>
<reference evidence="7" key="1">
    <citation type="submission" date="2015-09" db="EMBL/GenBank/DDBJ databases">
        <authorList>
            <consortium name="Pathogen Informatics"/>
        </authorList>
    </citation>
    <scope>NUCLEOTIDE SEQUENCE</scope>
    <source>
        <strain evidence="7">2789STDY5834896</strain>
    </source>
</reference>
<dbReference type="InterPro" id="IPR006139">
    <property type="entry name" value="D-isomer_2_OHA_DH_cat_dom"/>
</dbReference>
<organism evidence="7">
    <name type="scientific">uncultured Anaerotruncus sp</name>
    <dbReference type="NCBI Taxonomy" id="905011"/>
    <lineage>
        <taxon>Bacteria</taxon>
        <taxon>Bacillati</taxon>
        <taxon>Bacillota</taxon>
        <taxon>Clostridia</taxon>
        <taxon>Eubacteriales</taxon>
        <taxon>Oscillospiraceae</taxon>
        <taxon>Anaerotruncus</taxon>
        <taxon>environmental samples</taxon>
    </lineage>
</organism>
<dbReference type="EC" id="1.-.-.-" evidence="7"/>
<dbReference type="SUPFAM" id="SSF52283">
    <property type="entry name" value="Formate/glycerate dehydrogenase catalytic domain-like"/>
    <property type="match status" value="1"/>
</dbReference>